<dbReference type="InterPro" id="IPR050464">
    <property type="entry name" value="Zeta_carotene_desat/Oxidored"/>
</dbReference>
<keyword evidence="1" id="KW-0732">Signal</keyword>
<feature type="signal peptide" evidence="1">
    <location>
        <begin position="1"/>
        <end position="20"/>
    </location>
</feature>
<proteinExistence type="predicted"/>
<gene>
    <name evidence="3" type="ORF">OEZ85_006601</name>
</gene>
<organism evidence="3 4">
    <name type="scientific">Tetradesmus obliquus</name>
    <name type="common">Green alga</name>
    <name type="synonym">Acutodesmus obliquus</name>
    <dbReference type="NCBI Taxonomy" id="3088"/>
    <lineage>
        <taxon>Eukaryota</taxon>
        <taxon>Viridiplantae</taxon>
        <taxon>Chlorophyta</taxon>
        <taxon>core chlorophytes</taxon>
        <taxon>Chlorophyceae</taxon>
        <taxon>CS clade</taxon>
        <taxon>Sphaeropleales</taxon>
        <taxon>Scenedesmaceae</taxon>
        <taxon>Tetradesmus</taxon>
    </lineage>
</organism>
<feature type="domain" description="Amine oxidase" evidence="2">
    <location>
        <begin position="68"/>
        <end position="345"/>
    </location>
</feature>
<evidence type="ECO:0000256" key="1">
    <source>
        <dbReference type="SAM" id="SignalP"/>
    </source>
</evidence>
<dbReference type="PANTHER" id="PTHR42923:SF17">
    <property type="entry name" value="AMINE OXIDASE DOMAIN-CONTAINING PROTEIN"/>
    <property type="match status" value="1"/>
</dbReference>
<feature type="chain" id="PRO_5047116604" description="Amine oxidase domain-containing protein" evidence="1">
    <location>
        <begin position="21"/>
        <end position="522"/>
    </location>
</feature>
<name>A0ABY8TV84_TETOB</name>
<reference evidence="3 4" key="1">
    <citation type="submission" date="2023-05" db="EMBL/GenBank/DDBJ databases">
        <title>A 100% complete, gapless, phased diploid assembly of the Scenedesmus obliquus UTEX 3031 genome.</title>
        <authorList>
            <person name="Biondi T.C."/>
            <person name="Hanschen E.R."/>
            <person name="Kwon T."/>
            <person name="Eng W."/>
            <person name="Kruse C.P.S."/>
            <person name="Koehler S.I."/>
            <person name="Kunde Y."/>
            <person name="Gleasner C.D."/>
            <person name="You Mak K.T."/>
            <person name="Polle J."/>
            <person name="Hovde B.T."/>
            <person name="Starkenburg S.R."/>
        </authorList>
    </citation>
    <scope>NUCLEOTIDE SEQUENCE [LARGE SCALE GENOMIC DNA]</scope>
    <source>
        <strain evidence="3 4">DOE0152z</strain>
    </source>
</reference>
<dbReference type="Gene3D" id="3.50.50.60">
    <property type="entry name" value="FAD/NAD(P)-binding domain"/>
    <property type="match status" value="1"/>
</dbReference>
<keyword evidence="4" id="KW-1185">Reference proteome</keyword>
<dbReference type="InterPro" id="IPR036188">
    <property type="entry name" value="FAD/NAD-bd_sf"/>
</dbReference>
<evidence type="ECO:0000313" key="3">
    <source>
        <dbReference type="EMBL" id="WIA12990.1"/>
    </source>
</evidence>
<evidence type="ECO:0000259" key="2">
    <source>
        <dbReference type="Pfam" id="PF01593"/>
    </source>
</evidence>
<dbReference type="SUPFAM" id="SSF51905">
    <property type="entry name" value="FAD/NAD(P)-binding domain"/>
    <property type="match status" value="1"/>
</dbReference>
<dbReference type="EMBL" id="CP126211">
    <property type="protein sequence ID" value="WIA12990.1"/>
    <property type="molecule type" value="Genomic_DNA"/>
</dbReference>
<dbReference type="InterPro" id="IPR002937">
    <property type="entry name" value="Amino_oxidase"/>
</dbReference>
<dbReference type="PANTHER" id="PTHR42923">
    <property type="entry name" value="PROTOPORPHYRINOGEN OXIDASE"/>
    <property type="match status" value="1"/>
</dbReference>
<protein>
    <recommendedName>
        <fullName evidence="2">Amine oxidase domain-containing protein</fullName>
    </recommendedName>
</protein>
<evidence type="ECO:0000313" key="4">
    <source>
        <dbReference type="Proteomes" id="UP001244341"/>
    </source>
</evidence>
<dbReference type="Proteomes" id="UP001244341">
    <property type="component" value="Chromosome 4b"/>
</dbReference>
<accession>A0ABY8TV84</accession>
<dbReference type="Gene3D" id="3.30.70.1990">
    <property type="match status" value="1"/>
</dbReference>
<dbReference type="Gene3D" id="1.10.405.20">
    <property type="match status" value="1"/>
</dbReference>
<dbReference type="Pfam" id="PF01593">
    <property type="entry name" value="Amino_oxidase"/>
    <property type="match status" value="1"/>
</dbReference>
<sequence length="522" mass="57127">MKLFWRFAVCLALVATLAAAAPAEPPDTAAAAAAGDTSHWGKGHGSCSKHKADYDVCVVGCGGSGAYTAVQLKKLGYRVLVLEQKERCGGHCNTVQLPGPGGYPFDMGVNVYENSSLVLQTFKDMDVQLYPASLTPPGQIFSFYVDSPKYVSFPPPTPEQLAAFATAATKWCQMYYTYFSALLTPNGAMPDFEALPAELQQVLFGSFGELLAWLAKKDPVNFGVDANGTPWYQPLYPVWLNIVNNGPGPIYELTALYALRTLSPATMDMVTKGAGWSVVGGCISLYNKFAAFLGNDVKVNAKLTATRSRGGVIKVTYRQADRSKSVRTSCRHMVVSAVQSLDNMRAIVKDLDLKEKAAFAGVTHNMYSQVIFRSAAKNVSNLAFVNVLNLSNKDLPTTVAYSQVHPAYGYALSVNLTPDDTAEAAAARMYTNLTRWSAATNGEFVLPGSIKDALLHGPELHQHTPRAKVPKDTPQLYKRLYALQGYRQMYYTGALYAYNSQKVVWTYSQWLVDNHLSRFPRC</sequence>